<reference evidence="5" key="1">
    <citation type="submission" date="2021-02" db="EMBL/GenBank/DDBJ databases">
        <authorList>
            <person name="Nowell W R."/>
        </authorList>
    </citation>
    <scope>NUCLEOTIDE SEQUENCE</scope>
</reference>
<dbReference type="Proteomes" id="UP000663845">
    <property type="component" value="Unassembled WGS sequence"/>
</dbReference>
<organism evidence="5 7">
    <name type="scientific">Adineta steineri</name>
    <dbReference type="NCBI Taxonomy" id="433720"/>
    <lineage>
        <taxon>Eukaryota</taxon>
        <taxon>Metazoa</taxon>
        <taxon>Spiralia</taxon>
        <taxon>Gnathifera</taxon>
        <taxon>Rotifera</taxon>
        <taxon>Eurotatoria</taxon>
        <taxon>Bdelloidea</taxon>
        <taxon>Adinetida</taxon>
        <taxon>Adinetidae</taxon>
        <taxon>Adineta</taxon>
    </lineage>
</organism>
<keyword evidence="2" id="KW-0472">Membrane</keyword>
<comment type="caution">
    <text evidence="5">The sequence shown here is derived from an EMBL/GenBank/DDBJ whole genome shotgun (WGS) entry which is preliminary data.</text>
</comment>
<dbReference type="EMBL" id="CAJOBB010000297">
    <property type="protein sequence ID" value="CAF3642951.1"/>
    <property type="molecule type" value="Genomic_DNA"/>
</dbReference>
<evidence type="ECO:0000256" key="1">
    <source>
        <dbReference type="SAM" id="MobiDB-lite"/>
    </source>
</evidence>
<keyword evidence="2" id="KW-0812">Transmembrane</keyword>
<dbReference type="EMBL" id="CAJNOE010000157">
    <property type="protein sequence ID" value="CAF0990485.1"/>
    <property type="molecule type" value="Genomic_DNA"/>
</dbReference>
<evidence type="ECO:0000313" key="6">
    <source>
        <dbReference type="EMBL" id="CAF3700798.1"/>
    </source>
</evidence>
<evidence type="ECO:0000256" key="2">
    <source>
        <dbReference type="SAM" id="Phobius"/>
    </source>
</evidence>
<dbReference type="EMBL" id="CAJNOG010000132">
    <property type="protein sequence ID" value="CAF0988335.1"/>
    <property type="molecule type" value="Genomic_DNA"/>
</dbReference>
<feature type="transmembrane region" description="Helical" evidence="2">
    <location>
        <begin position="119"/>
        <end position="141"/>
    </location>
</feature>
<dbReference type="Proteomes" id="UP000663860">
    <property type="component" value="Unassembled WGS sequence"/>
</dbReference>
<sequence>MADDPNSNEIVDGDDVPELTDYDQSSTVAITNTTPATSDDYVDDDEPIEDYVVNMVVNEQPDGTVLSPDLINAAIAESNNGGRTSIYDSVTTALYDELNGNGTAITGGKRWWGWSWQKAILIGLVALCILGIILAVLFLVFGKKLKNKKRTPPAGSTTTTKAVVTKGISPDPKYQPVPNIV</sequence>
<dbReference type="Proteomes" id="UP000663868">
    <property type="component" value="Unassembled WGS sequence"/>
</dbReference>
<dbReference type="Proteomes" id="UP000663844">
    <property type="component" value="Unassembled WGS sequence"/>
</dbReference>
<evidence type="ECO:0000313" key="4">
    <source>
        <dbReference type="EMBL" id="CAF0990485.1"/>
    </source>
</evidence>
<feature type="region of interest" description="Disordered" evidence="1">
    <location>
        <begin position="147"/>
        <end position="170"/>
    </location>
</feature>
<feature type="region of interest" description="Disordered" evidence="1">
    <location>
        <begin position="1"/>
        <end position="41"/>
    </location>
</feature>
<name>A0A818R1P2_9BILA</name>
<dbReference type="EMBL" id="CAJOAZ010000710">
    <property type="protein sequence ID" value="CAF3700798.1"/>
    <property type="molecule type" value="Genomic_DNA"/>
</dbReference>
<evidence type="ECO:0000313" key="5">
    <source>
        <dbReference type="EMBL" id="CAF3642951.1"/>
    </source>
</evidence>
<dbReference type="AlphaFoldDB" id="A0A818R1P2"/>
<feature type="compositionally biased region" description="Acidic residues" evidence="1">
    <location>
        <begin position="11"/>
        <end position="21"/>
    </location>
</feature>
<accession>A0A818R1P2</accession>
<evidence type="ECO:0000313" key="3">
    <source>
        <dbReference type="EMBL" id="CAF0988335.1"/>
    </source>
</evidence>
<gene>
    <name evidence="4" type="ORF">IZO911_LOCUS17075</name>
    <name evidence="3" type="ORF">JYZ213_LOCUS15315</name>
    <name evidence="5" type="ORF">KXQ929_LOCUS7304</name>
    <name evidence="6" type="ORF">OXD698_LOCUS12266</name>
</gene>
<evidence type="ECO:0000313" key="7">
    <source>
        <dbReference type="Proteomes" id="UP000663868"/>
    </source>
</evidence>
<keyword evidence="2" id="KW-1133">Transmembrane helix</keyword>
<proteinExistence type="predicted"/>
<feature type="compositionally biased region" description="Polar residues" evidence="1">
    <location>
        <begin position="22"/>
        <end position="37"/>
    </location>
</feature>
<protein>
    <submittedName>
        <fullName evidence="5">Uncharacterized protein</fullName>
    </submittedName>
</protein>